<evidence type="ECO:0000259" key="1">
    <source>
        <dbReference type="PROSITE" id="PS51186"/>
    </source>
</evidence>
<keyword evidence="3" id="KW-1185">Reference proteome</keyword>
<evidence type="ECO:0000313" key="2">
    <source>
        <dbReference type="EMBL" id="VBB07585.1"/>
    </source>
</evidence>
<dbReference type="EMBL" id="UPPP01000076">
    <property type="protein sequence ID" value="VBB07585.1"/>
    <property type="molecule type" value="Genomic_DNA"/>
</dbReference>
<gene>
    <name evidence="2" type="ORF">LUCI_2850</name>
</gene>
<dbReference type="InterPro" id="IPR016181">
    <property type="entry name" value="Acyl_CoA_acyltransferase"/>
</dbReference>
<sequence length="184" mass="21031">MTRQYKLRNSKTLIVRQGRPADAEGFIDYANQVAGESDFLTFNAGEFDESVEFQRMIIEELNDKTYGLFLIAEMDGEVAGNLTFRLGMRTKVSHAGEFGLTVKKQYWNLGIGRILIQTLIDWAHDSGNVRKINLKVREDNWRGIALYKKLGFSQEGILKREFYSKGVFFDALAMGLCIDLEKND</sequence>
<accession>A0A498R9B4</accession>
<dbReference type="GO" id="GO:0016747">
    <property type="term" value="F:acyltransferase activity, transferring groups other than amino-acyl groups"/>
    <property type="evidence" value="ECO:0007669"/>
    <property type="project" value="InterPro"/>
</dbReference>
<dbReference type="CDD" id="cd04301">
    <property type="entry name" value="NAT_SF"/>
    <property type="match status" value="1"/>
</dbReference>
<evidence type="ECO:0000313" key="3">
    <source>
        <dbReference type="Proteomes" id="UP000277811"/>
    </source>
</evidence>
<dbReference type="SUPFAM" id="SSF55729">
    <property type="entry name" value="Acyl-CoA N-acyltransferases (Nat)"/>
    <property type="match status" value="1"/>
</dbReference>
<dbReference type="PANTHER" id="PTHR43415">
    <property type="entry name" value="SPERMIDINE N(1)-ACETYLTRANSFERASE"/>
    <property type="match status" value="1"/>
</dbReference>
<dbReference type="AlphaFoldDB" id="A0A498R9B4"/>
<organism evidence="2 3">
    <name type="scientific">Lucifera butyrica</name>
    <dbReference type="NCBI Taxonomy" id="1351585"/>
    <lineage>
        <taxon>Bacteria</taxon>
        <taxon>Bacillati</taxon>
        <taxon>Bacillota</taxon>
        <taxon>Negativicutes</taxon>
        <taxon>Veillonellales</taxon>
        <taxon>Veillonellaceae</taxon>
        <taxon>Lucifera</taxon>
    </lineage>
</organism>
<dbReference type="RefSeq" id="WP_122628513.1">
    <property type="nucleotide sequence ID" value="NZ_UPPP01000076.1"/>
</dbReference>
<proteinExistence type="predicted"/>
<dbReference type="Pfam" id="PF00583">
    <property type="entry name" value="Acetyltransf_1"/>
    <property type="match status" value="1"/>
</dbReference>
<dbReference type="Proteomes" id="UP000277811">
    <property type="component" value="Unassembled WGS sequence"/>
</dbReference>
<feature type="domain" description="N-acetyltransferase" evidence="1">
    <location>
        <begin position="13"/>
        <end position="179"/>
    </location>
</feature>
<keyword evidence="2" id="KW-0012">Acyltransferase</keyword>
<dbReference type="PROSITE" id="PS51186">
    <property type="entry name" value="GNAT"/>
    <property type="match status" value="1"/>
</dbReference>
<keyword evidence="2" id="KW-0808">Transferase</keyword>
<dbReference type="OrthoDB" id="9802340at2"/>
<reference evidence="2 3" key="1">
    <citation type="submission" date="2018-06" db="EMBL/GenBank/DDBJ databases">
        <authorList>
            <person name="Strepis N."/>
        </authorList>
    </citation>
    <scope>NUCLEOTIDE SEQUENCE [LARGE SCALE GENOMIC DNA]</scope>
    <source>
        <strain evidence="2">LUCI</strain>
    </source>
</reference>
<dbReference type="InterPro" id="IPR000182">
    <property type="entry name" value="GNAT_dom"/>
</dbReference>
<protein>
    <submittedName>
        <fullName evidence="2">Acyl-coa n-acyltransferase</fullName>
    </submittedName>
</protein>
<name>A0A498R9B4_9FIRM</name>
<dbReference type="PANTHER" id="PTHR43415:SF3">
    <property type="entry name" value="GNAT-FAMILY ACETYLTRANSFERASE"/>
    <property type="match status" value="1"/>
</dbReference>
<dbReference type="Gene3D" id="3.40.630.30">
    <property type="match status" value="1"/>
</dbReference>